<keyword evidence="3" id="KW-1185">Reference proteome</keyword>
<dbReference type="Proteomes" id="UP000737018">
    <property type="component" value="Unassembled WGS sequence"/>
</dbReference>
<name>A0A8J4R2H3_9ROSI</name>
<dbReference type="AlphaFoldDB" id="A0A8J4R2H3"/>
<accession>A0A8J4R2H3</accession>
<evidence type="ECO:0000256" key="1">
    <source>
        <dbReference type="SAM" id="MobiDB-lite"/>
    </source>
</evidence>
<evidence type="ECO:0000313" key="2">
    <source>
        <dbReference type="EMBL" id="KAF3960260.1"/>
    </source>
</evidence>
<proteinExistence type="predicted"/>
<comment type="caution">
    <text evidence="2">The sequence shown here is derived from an EMBL/GenBank/DDBJ whole genome shotgun (WGS) entry which is preliminary data.</text>
</comment>
<gene>
    <name evidence="2" type="ORF">CMV_015016</name>
</gene>
<evidence type="ECO:0000313" key="3">
    <source>
        <dbReference type="Proteomes" id="UP000737018"/>
    </source>
</evidence>
<organism evidence="2 3">
    <name type="scientific">Castanea mollissima</name>
    <name type="common">Chinese chestnut</name>
    <dbReference type="NCBI Taxonomy" id="60419"/>
    <lineage>
        <taxon>Eukaryota</taxon>
        <taxon>Viridiplantae</taxon>
        <taxon>Streptophyta</taxon>
        <taxon>Embryophyta</taxon>
        <taxon>Tracheophyta</taxon>
        <taxon>Spermatophyta</taxon>
        <taxon>Magnoliopsida</taxon>
        <taxon>eudicotyledons</taxon>
        <taxon>Gunneridae</taxon>
        <taxon>Pentapetalae</taxon>
        <taxon>rosids</taxon>
        <taxon>fabids</taxon>
        <taxon>Fagales</taxon>
        <taxon>Fagaceae</taxon>
        <taxon>Castanea</taxon>
    </lineage>
</organism>
<sequence length="138" mass="13826">MGGNGGGKGGGSGGGGGGKGCCGTGGGAAKSGGGGSLGGGSGGKMVAPGSGGGSHISRDSFQSISYAKHMRPFFSLTEKAYVHDAYKSFAFFPYLPKDMCISSLHHKDVDGPPSIVCSIVCYIQNEIRQSWRGIMVKG</sequence>
<protein>
    <submittedName>
        <fullName evidence="2">Uncharacterized protein</fullName>
    </submittedName>
</protein>
<dbReference type="EMBL" id="JRKL02002145">
    <property type="protein sequence ID" value="KAF3960260.1"/>
    <property type="molecule type" value="Genomic_DNA"/>
</dbReference>
<feature type="region of interest" description="Disordered" evidence="1">
    <location>
        <begin position="33"/>
        <end position="54"/>
    </location>
</feature>
<reference evidence="2" key="1">
    <citation type="submission" date="2020-03" db="EMBL/GenBank/DDBJ databases">
        <title>Castanea mollissima Vanexum genome sequencing.</title>
        <authorList>
            <person name="Staton M."/>
        </authorList>
    </citation>
    <scope>NUCLEOTIDE SEQUENCE</scope>
    <source>
        <tissue evidence="2">Leaf</tissue>
    </source>
</reference>